<protein>
    <submittedName>
        <fullName evidence="1">Multimerin-2</fullName>
    </submittedName>
</protein>
<sequence>MEPPWQAEHLEPVTTQAQKRPCEALAKLAQELQFLRSALGIHHQVQLGSTSLELPRAGGSNINLNLGRLQAMPSEKGKQQQKGPEVPWKRDWKEAEPLADTHIKGLVPGALNTKLWQADSPVAFYASFSEGTGGLQTLQLNTTYINTGSSYFPEHGYYQARVRCLICCEH</sequence>
<dbReference type="Proteomes" id="UP001266305">
    <property type="component" value="Unassembled WGS sequence"/>
</dbReference>
<evidence type="ECO:0000313" key="2">
    <source>
        <dbReference type="Proteomes" id="UP001266305"/>
    </source>
</evidence>
<reference evidence="1 2" key="1">
    <citation type="submission" date="2023-05" db="EMBL/GenBank/DDBJ databases">
        <title>B98-5 Cell Line De Novo Hybrid Assembly: An Optical Mapping Approach.</title>
        <authorList>
            <person name="Kananen K."/>
            <person name="Auerbach J.A."/>
            <person name="Kautto E."/>
            <person name="Blachly J.S."/>
        </authorList>
    </citation>
    <scope>NUCLEOTIDE SEQUENCE [LARGE SCALE GENOMIC DNA]</scope>
    <source>
        <strain evidence="1">B95-8</strain>
        <tissue evidence="1">Cell line</tissue>
    </source>
</reference>
<dbReference type="EMBL" id="JASSZA010000004">
    <property type="protein sequence ID" value="KAK2114498.1"/>
    <property type="molecule type" value="Genomic_DNA"/>
</dbReference>
<gene>
    <name evidence="1" type="primary">MMRN2_1</name>
    <name evidence="1" type="ORF">P7K49_008764</name>
</gene>
<organism evidence="1 2">
    <name type="scientific">Saguinus oedipus</name>
    <name type="common">Cotton-top tamarin</name>
    <name type="synonym">Oedipomidas oedipus</name>
    <dbReference type="NCBI Taxonomy" id="9490"/>
    <lineage>
        <taxon>Eukaryota</taxon>
        <taxon>Metazoa</taxon>
        <taxon>Chordata</taxon>
        <taxon>Craniata</taxon>
        <taxon>Vertebrata</taxon>
        <taxon>Euteleostomi</taxon>
        <taxon>Mammalia</taxon>
        <taxon>Eutheria</taxon>
        <taxon>Euarchontoglires</taxon>
        <taxon>Primates</taxon>
        <taxon>Haplorrhini</taxon>
        <taxon>Platyrrhini</taxon>
        <taxon>Cebidae</taxon>
        <taxon>Callitrichinae</taxon>
        <taxon>Saguinus</taxon>
    </lineage>
</organism>
<comment type="caution">
    <text evidence="1">The sequence shown here is derived from an EMBL/GenBank/DDBJ whole genome shotgun (WGS) entry which is preliminary data.</text>
</comment>
<keyword evidence="2" id="KW-1185">Reference proteome</keyword>
<proteinExistence type="predicted"/>
<name>A0ABQ9VYM8_SAGOE</name>
<accession>A0ABQ9VYM8</accession>
<evidence type="ECO:0000313" key="1">
    <source>
        <dbReference type="EMBL" id="KAK2114498.1"/>
    </source>
</evidence>